<name>A0A6A4F8J4_9STRA</name>
<keyword evidence="2" id="KW-1185">Reference proteome</keyword>
<sequence>MFSRGLHELIEIFVRAWVVIGLDPNESDEIGER</sequence>
<evidence type="ECO:0000313" key="2">
    <source>
        <dbReference type="Proteomes" id="UP000434957"/>
    </source>
</evidence>
<reference evidence="1 2" key="1">
    <citation type="submission" date="2018-08" db="EMBL/GenBank/DDBJ databases">
        <title>Genomic investigation of the strawberry pathogen Phytophthora fragariae indicates pathogenicity is determined by transcriptional variation in three key races.</title>
        <authorList>
            <person name="Adams T.M."/>
            <person name="Armitage A.D."/>
            <person name="Sobczyk M.K."/>
            <person name="Bates H.J."/>
            <person name="Dunwell J.M."/>
            <person name="Nellist C.F."/>
            <person name="Harrison R.J."/>
        </authorList>
    </citation>
    <scope>NUCLEOTIDE SEQUENCE [LARGE SCALE GENOMIC DNA]</scope>
    <source>
        <strain evidence="1 2">SCRP333</strain>
    </source>
</reference>
<dbReference type="AlphaFoldDB" id="A0A6A4F8J4"/>
<dbReference type="Proteomes" id="UP000434957">
    <property type="component" value="Unassembled WGS sequence"/>
</dbReference>
<proteinExistence type="predicted"/>
<gene>
    <name evidence="1" type="ORF">PR003_g13541</name>
</gene>
<evidence type="ECO:0000313" key="1">
    <source>
        <dbReference type="EMBL" id="KAE9334389.1"/>
    </source>
</evidence>
<dbReference type="EMBL" id="QXFT01000858">
    <property type="protein sequence ID" value="KAE9334389.1"/>
    <property type="molecule type" value="Genomic_DNA"/>
</dbReference>
<accession>A0A6A4F8J4</accession>
<comment type="caution">
    <text evidence="1">The sequence shown here is derived from an EMBL/GenBank/DDBJ whole genome shotgun (WGS) entry which is preliminary data.</text>
</comment>
<organism evidence="1 2">
    <name type="scientific">Phytophthora rubi</name>
    <dbReference type="NCBI Taxonomy" id="129364"/>
    <lineage>
        <taxon>Eukaryota</taxon>
        <taxon>Sar</taxon>
        <taxon>Stramenopiles</taxon>
        <taxon>Oomycota</taxon>
        <taxon>Peronosporomycetes</taxon>
        <taxon>Peronosporales</taxon>
        <taxon>Peronosporaceae</taxon>
        <taxon>Phytophthora</taxon>
    </lineage>
</organism>
<protein>
    <submittedName>
        <fullName evidence="1">Uncharacterized protein</fullName>
    </submittedName>
</protein>